<gene>
    <name evidence="1" type="ORF">ISP20_19355</name>
</gene>
<dbReference type="Pfam" id="PF11153">
    <property type="entry name" value="DUF2931"/>
    <property type="match status" value="1"/>
</dbReference>
<evidence type="ECO:0000313" key="1">
    <source>
        <dbReference type="EMBL" id="MBM7123329.1"/>
    </source>
</evidence>
<dbReference type="RefSeq" id="WP_204637775.1">
    <property type="nucleotide sequence ID" value="NZ_JADIKC010000010.1"/>
</dbReference>
<sequence>MNFFSNRSIELKVPNRASANETSEVAFGGEEGSAKRRRRRQACPLVLFMVLGLAACGDSTTERISGPCPHWAIRVYSPDHMETWIEALYVRDDHDRWMQIPQGMAGQLPQTTGWSDLKGGGGGPRFLDAGAPMEIYVRWQSLVEPQTYNWRFTVPESMRELLVKREMGKVWYKPRPEMACRSDITVGVAPGGHAILWVAGKGLAPVEIMRGHATVEPLGPDQGLHEGRYVRISDEAKKYVEAHGIPYDSW</sequence>
<reference evidence="1 2" key="1">
    <citation type="submission" date="2020-10" db="EMBL/GenBank/DDBJ databases">
        <title>Phylogeny of dyella-like bacteria.</title>
        <authorList>
            <person name="Fu J."/>
        </authorList>
    </citation>
    <scope>NUCLEOTIDE SEQUENCE [LARGE SCALE GENOMIC DNA]</scope>
    <source>
        <strain evidence="1 2">THG-B117</strain>
    </source>
</reference>
<dbReference type="InterPro" id="IPR021326">
    <property type="entry name" value="DUF2931"/>
</dbReference>
<accession>A0ABS2JWE9</accession>
<keyword evidence="2" id="KW-1185">Reference proteome</keyword>
<comment type="caution">
    <text evidence="1">The sequence shown here is derived from an EMBL/GenBank/DDBJ whole genome shotgun (WGS) entry which is preliminary data.</text>
</comment>
<dbReference type="EMBL" id="JADIKC010000010">
    <property type="protein sequence ID" value="MBM7123329.1"/>
    <property type="molecule type" value="Genomic_DNA"/>
</dbReference>
<organism evidence="1 2">
    <name type="scientific">Dyella kyungheensis</name>
    <dbReference type="NCBI Taxonomy" id="1242174"/>
    <lineage>
        <taxon>Bacteria</taxon>
        <taxon>Pseudomonadati</taxon>
        <taxon>Pseudomonadota</taxon>
        <taxon>Gammaproteobacteria</taxon>
        <taxon>Lysobacterales</taxon>
        <taxon>Rhodanobacteraceae</taxon>
        <taxon>Dyella</taxon>
    </lineage>
</organism>
<proteinExistence type="predicted"/>
<protein>
    <submittedName>
        <fullName evidence="1">DUF2931 family protein</fullName>
    </submittedName>
</protein>
<name>A0ABS2JWE9_9GAMM</name>
<dbReference type="Proteomes" id="UP001430065">
    <property type="component" value="Unassembled WGS sequence"/>
</dbReference>
<evidence type="ECO:0000313" key="2">
    <source>
        <dbReference type="Proteomes" id="UP001430065"/>
    </source>
</evidence>